<comment type="subcellular location">
    <subcellularLocation>
        <location evidence="1">Endoplasmic reticulum membrane</location>
        <topology evidence="1">Multi-pass membrane protein</topology>
    </subcellularLocation>
</comment>
<evidence type="ECO:0000256" key="5">
    <source>
        <dbReference type="ARBA" id="ARBA00022989"/>
    </source>
</evidence>
<dbReference type="STRING" id="93759.A0A1R3HPK7"/>
<dbReference type="InterPro" id="IPR051987">
    <property type="entry name" value="Sigma-2_receptor-like"/>
</dbReference>
<dbReference type="InterPro" id="IPR016964">
    <property type="entry name" value="Sigma2_recept"/>
</dbReference>
<gene>
    <name evidence="9" type="ORF">COLO4_27690</name>
</gene>
<evidence type="ECO:0000259" key="8">
    <source>
        <dbReference type="PROSITE" id="PS51751"/>
    </source>
</evidence>
<comment type="similarity">
    <text evidence="2">Belongs to the TMEM97/sigma-2 receptor family.</text>
</comment>
<dbReference type="AlphaFoldDB" id="A0A1R3HPK7"/>
<keyword evidence="10" id="KW-1185">Reference proteome</keyword>
<comment type="caution">
    <text evidence="9">The sequence shown here is derived from an EMBL/GenBank/DDBJ whole genome shotgun (WGS) entry which is preliminary data.</text>
</comment>
<dbReference type="Proteomes" id="UP000187203">
    <property type="component" value="Unassembled WGS sequence"/>
</dbReference>
<feature type="transmembrane region" description="Helical" evidence="7">
    <location>
        <begin position="7"/>
        <end position="26"/>
    </location>
</feature>
<feature type="transmembrane region" description="Helical" evidence="7">
    <location>
        <begin position="63"/>
        <end position="85"/>
    </location>
</feature>
<organism evidence="9 10">
    <name type="scientific">Corchorus olitorius</name>
    <dbReference type="NCBI Taxonomy" id="93759"/>
    <lineage>
        <taxon>Eukaryota</taxon>
        <taxon>Viridiplantae</taxon>
        <taxon>Streptophyta</taxon>
        <taxon>Embryophyta</taxon>
        <taxon>Tracheophyta</taxon>
        <taxon>Spermatophyta</taxon>
        <taxon>Magnoliopsida</taxon>
        <taxon>eudicotyledons</taxon>
        <taxon>Gunneridae</taxon>
        <taxon>Pentapetalae</taxon>
        <taxon>rosids</taxon>
        <taxon>malvids</taxon>
        <taxon>Malvales</taxon>
        <taxon>Malvaceae</taxon>
        <taxon>Grewioideae</taxon>
        <taxon>Apeibeae</taxon>
        <taxon>Corchorus</taxon>
    </lineage>
</organism>
<evidence type="ECO:0000256" key="2">
    <source>
        <dbReference type="ARBA" id="ARBA00009096"/>
    </source>
</evidence>
<keyword evidence="3 7" id="KW-0812">Transmembrane</keyword>
<feature type="transmembrane region" description="Helical" evidence="7">
    <location>
        <begin position="125"/>
        <end position="145"/>
    </location>
</feature>
<proteinExistence type="inferred from homology"/>
<dbReference type="InterPro" id="IPR033118">
    <property type="entry name" value="EXPERA"/>
</dbReference>
<evidence type="ECO:0000256" key="7">
    <source>
        <dbReference type="PIRNR" id="PIRNR031032"/>
    </source>
</evidence>
<dbReference type="PANTHER" id="PTHR31204:SF1">
    <property type="entry name" value="SIGMA INTRACELLULAR RECEPTOR 2"/>
    <property type="match status" value="1"/>
</dbReference>
<dbReference type="EMBL" id="AWUE01019666">
    <property type="protein sequence ID" value="OMO72319.1"/>
    <property type="molecule type" value="Genomic_DNA"/>
</dbReference>
<protein>
    <submittedName>
        <fullName evidence="9">Transmembrane protein 6/97</fullName>
    </submittedName>
</protein>
<dbReference type="PROSITE" id="PS51751">
    <property type="entry name" value="EXPERA"/>
    <property type="match status" value="1"/>
</dbReference>
<evidence type="ECO:0000256" key="1">
    <source>
        <dbReference type="ARBA" id="ARBA00004477"/>
    </source>
</evidence>
<dbReference type="Pfam" id="PF05241">
    <property type="entry name" value="EBP"/>
    <property type="match status" value="1"/>
</dbReference>
<evidence type="ECO:0000256" key="6">
    <source>
        <dbReference type="ARBA" id="ARBA00023136"/>
    </source>
</evidence>
<dbReference type="PANTHER" id="PTHR31204">
    <property type="entry name" value="SIGMA INTRACELLULAR RECEPTOR 2"/>
    <property type="match status" value="1"/>
</dbReference>
<keyword evidence="4" id="KW-0256">Endoplasmic reticulum</keyword>
<keyword evidence="5 7" id="KW-1133">Transmembrane helix</keyword>
<dbReference type="PIRSF" id="PIRSF031032">
    <property type="entry name" value="TMP_97_prd"/>
    <property type="match status" value="1"/>
</dbReference>
<dbReference type="OrthoDB" id="433124at2759"/>
<keyword evidence="6 7" id="KW-0472">Membrane</keyword>
<evidence type="ECO:0000256" key="4">
    <source>
        <dbReference type="ARBA" id="ARBA00022824"/>
    </source>
</evidence>
<evidence type="ECO:0000313" key="9">
    <source>
        <dbReference type="EMBL" id="OMO72319.1"/>
    </source>
</evidence>
<accession>A0A1R3HPK7</accession>
<feature type="transmembrane region" description="Helical" evidence="7">
    <location>
        <begin position="92"/>
        <end position="113"/>
    </location>
</feature>
<name>A0A1R3HPK7_9ROSI</name>
<evidence type="ECO:0000313" key="10">
    <source>
        <dbReference type="Proteomes" id="UP000187203"/>
    </source>
</evidence>
<feature type="domain" description="EXPERA" evidence="8">
    <location>
        <begin position="8"/>
        <end position="140"/>
    </location>
</feature>
<reference evidence="10" key="1">
    <citation type="submission" date="2013-09" db="EMBL/GenBank/DDBJ databases">
        <title>Corchorus olitorius genome sequencing.</title>
        <authorList>
            <person name="Alam M."/>
            <person name="Haque M.S."/>
            <person name="Islam M.S."/>
            <person name="Emdad E.M."/>
            <person name="Islam M.M."/>
            <person name="Ahmed B."/>
            <person name="Halim A."/>
            <person name="Hossen Q.M.M."/>
            <person name="Hossain M.Z."/>
            <person name="Ahmed R."/>
            <person name="Khan M.M."/>
            <person name="Islam R."/>
            <person name="Rashid M.M."/>
            <person name="Khan S.A."/>
            <person name="Rahman M.S."/>
            <person name="Alam M."/>
            <person name="Yahiya A.S."/>
            <person name="Khan M.S."/>
            <person name="Azam M.S."/>
            <person name="Haque T."/>
            <person name="Lashkar M.Z.H."/>
            <person name="Akhand A.I."/>
            <person name="Morshed G."/>
            <person name="Roy S."/>
            <person name="Uddin K.S."/>
            <person name="Rabeya T."/>
            <person name="Hossain A.S."/>
            <person name="Chowdhury A."/>
            <person name="Snigdha A.R."/>
            <person name="Mortoza M.S."/>
            <person name="Matin S.A."/>
            <person name="Hoque S.M.E."/>
            <person name="Islam M.K."/>
            <person name="Roy D.K."/>
            <person name="Haider R."/>
            <person name="Moosa M.M."/>
            <person name="Elias S.M."/>
            <person name="Hasan A.M."/>
            <person name="Jahan S."/>
            <person name="Shafiuddin M."/>
            <person name="Mahmood N."/>
            <person name="Shommy N.S."/>
        </authorList>
    </citation>
    <scope>NUCLEOTIDE SEQUENCE [LARGE SCALE GENOMIC DNA]</scope>
    <source>
        <strain evidence="10">cv. O-4</strain>
    </source>
</reference>
<dbReference type="GO" id="GO:0005789">
    <property type="term" value="C:endoplasmic reticulum membrane"/>
    <property type="evidence" value="ECO:0007669"/>
    <property type="project" value="UniProtKB-SubCell"/>
</dbReference>
<evidence type="ECO:0000256" key="3">
    <source>
        <dbReference type="ARBA" id="ARBA00022692"/>
    </source>
</evidence>
<sequence>MGALCKLVDAILLLQFLVIAVAAPLFDSRTVLPETIYPELLVRLHKWYAAEYQDYLVLEKPHYFLTLIWHELLFIWPLALLNVYGMLTSQPWFNTTCLIYGASIVTSTAAVVGDMLGSKKASDELLMMYAPFIGFGVLALLRGLLTCKAAAPTAAKGPTLARKKRA</sequence>